<dbReference type="VEuPathDB" id="FungiDB:PPTG_17012"/>
<dbReference type="OrthoDB" id="123623at2759"/>
<organism evidence="1">
    <name type="scientific">Phytophthora nicotianae</name>
    <name type="common">Potato buckeye rot agent</name>
    <name type="synonym">Phytophthora parasitica</name>
    <dbReference type="NCBI Taxonomy" id="4792"/>
    <lineage>
        <taxon>Eukaryota</taxon>
        <taxon>Sar</taxon>
        <taxon>Stramenopiles</taxon>
        <taxon>Oomycota</taxon>
        <taxon>Peronosporomycetes</taxon>
        <taxon>Peronosporales</taxon>
        <taxon>Peronosporaceae</taxon>
        <taxon>Phytophthora</taxon>
    </lineage>
</organism>
<name>W2KA94_PHYNI</name>
<dbReference type="PANTHER" id="PTHR46599">
    <property type="entry name" value="PIGGYBAC TRANSPOSABLE ELEMENT-DERIVED PROTEIN 4"/>
    <property type="match status" value="1"/>
</dbReference>
<evidence type="ECO:0000313" key="1">
    <source>
        <dbReference type="EMBL" id="ETL82141.1"/>
    </source>
</evidence>
<evidence type="ECO:0008006" key="2">
    <source>
        <dbReference type="Google" id="ProtNLM"/>
    </source>
</evidence>
<sequence length="551" mass="63813">MSTSGWEDVEEPDIYRHLMDPYEPVSDTSNYPGLKQGYSGPSGDALRHGDSPLALFFFMLPVVLWQHIAACFNEYHRDMLSQRIDKSYQIHRKKRQRNPELPRKSRRDIQHEMEGMKPIMSHELCRFIGLLVARTIAPNHEKLSNHWKTADVGAIFRGCFGSVLSDSRALTDRAWNIRKVVEVLQRMFLRGYVCPPHLAFDVAILPRRSSFNKMRVYMNDKPHKWGTKLFSIAAKKQHLSDAHQPDIKSGPATVVRNLLEMFGPDAKKEGMRLVQVVEKKKTRPATIQRGSFKIARSKLVPSMKAISWWDSRPVHFLCTGGSREIDRVVRQDGAEQIEVPCPRVVKDYHAFMCYVHDQLRLQRYSLQRALRFKKYYKSLVLGLIDMAIVNGYIVHKAYHKNKESRPLTHVKYMIKLHLQLSQLQATDMYEGNTFDTQLPVSLPNYEPLPIGTAQQTEHMALRSNEWRNEGTQTKRRQRACKVCSILRSKSKRASTTTYFCKDCNKAGPIFLCMRARRNGRGAAMTCWDIWRKEWVNGKLIPVSNDKSIRVR</sequence>
<proteinExistence type="predicted"/>
<dbReference type="PANTHER" id="PTHR46599:SF3">
    <property type="entry name" value="PIGGYBAC TRANSPOSABLE ELEMENT-DERIVED PROTEIN 4"/>
    <property type="match status" value="1"/>
</dbReference>
<gene>
    <name evidence="1" type="ORF">L917_17636</name>
</gene>
<protein>
    <recommendedName>
        <fullName evidence="2">PiggyBac transposable element-derived protein domain-containing protein</fullName>
    </recommendedName>
</protein>
<dbReference type="VEuPathDB" id="FungiDB:PPTG_04492"/>
<dbReference type="EMBL" id="KI682311">
    <property type="protein sequence ID" value="ETL82141.1"/>
    <property type="molecule type" value="Genomic_DNA"/>
</dbReference>
<dbReference type="Proteomes" id="UP000054423">
    <property type="component" value="Unassembled WGS sequence"/>
</dbReference>
<reference evidence="1" key="1">
    <citation type="submission" date="2013-11" db="EMBL/GenBank/DDBJ databases">
        <title>The Genome Sequence of Phytophthora parasitica CHvinca01.</title>
        <authorList>
            <consortium name="The Broad Institute Genomics Platform"/>
            <person name="Russ C."/>
            <person name="Tyler B."/>
            <person name="Panabieres F."/>
            <person name="Shan W."/>
            <person name="Tripathy S."/>
            <person name="Grunwald N."/>
            <person name="Machado M."/>
            <person name="Johnson C.S."/>
            <person name="Arredondo F."/>
            <person name="Hong C."/>
            <person name="Coffey M."/>
            <person name="Young S.K."/>
            <person name="Zeng Q."/>
            <person name="Gargeya S."/>
            <person name="Fitzgerald M."/>
            <person name="Abouelleil A."/>
            <person name="Alvarado L."/>
            <person name="Chapman S.B."/>
            <person name="Gainer-Dewar J."/>
            <person name="Goldberg J."/>
            <person name="Griggs A."/>
            <person name="Gujja S."/>
            <person name="Hansen M."/>
            <person name="Howarth C."/>
            <person name="Imamovic A."/>
            <person name="Ireland A."/>
            <person name="Larimer J."/>
            <person name="McCowan C."/>
            <person name="Murphy C."/>
            <person name="Pearson M."/>
            <person name="Poon T.W."/>
            <person name="Priest M."/>
            <person name="Roberts A."/>
            <person name="Saif S."/>
            <person name="Shea T."/>
            <person name="Sykes S."/>
            <person name="Wortman J."/>
            <person name="Nusbaum C."/>
            <person name="Birren B."/>
        </authorList>
    </citation>
    <scope>NUCLEOTIDE SEQUENCE [LARGE SCALE GENOMIC DNA]</scope>
    <source>
        <strain evidence="1">CHvinca01</strain>
    </source>
</reference>
<accession>W2KA94</accession>
<dbReference type="AlphaFoldDB" id="W2KA94"/>